<accession>A0A7X0TPU1</accession>
<evidence type="ECO:0000313" key="1">
    <source>
        <dbReference type="EMBL" id="MBC1331104.1"/>
    </source>
</evidence>
<organism evidence="1 2">
    <name type="scientific">Listeria booriae</name>
    <dbReference type="NCBI Taxonomy" id="1552123"/>
    <lineage>
        <taxon>Bacteria</taxon>
        <taxon>Bacillati</taxon>
        <taxon>Bacillota</taxon>
        <taxon>Bacilli</taxon>
        <taxon>Bacillales</taxon>
        <taxon>Listeriaceae</taxon>
        <taxon>Listeria</taxon>
    </lineage>
</organism>
<dbReference type="Proteomes" id="UP000532866">
    <property type="component" value="Unassembled WGS sequence"/>
</dbReference>
<dbReference type="EMBL" id="JAAROL010000001">
    <property type="protein sequence ID" value="MBC1331104.1"/>
    <property type="molecule type" value="Genomic_DNA"/>
</dbReference>
<gene>
    <name evidence="1" type="ORF">HB759_03985</name>
</gene>
<reference evidence="1 2" key="1">
    <citation type="submission" date="2020-03" db="EMBL/GenBank/DDBJ databases">
        <title>Soil Listeria distribution.</title>
        <authorList>
            <person name="Liao J."/>
            <person name="Wiedmann M."/>
        </authorList>
    </citation>
    <scope>NUCLEOTIDE SEQUENCE [LARGE SCALE GENOMIC DNA]</scope>
    <source>
        <strain evidence="1 2">FSL L7-1833</strain>
    </source>
</reference>
<dbReference type="RefSeq" id="WP_185372960.1">
    <property type="nucleotide sequence ID" value="NZ_JAARNB010000001.1"/>
</dbReference>
<dbReference type="AlphaFoldDB" id="A0A7X0TPU1"/>
<sequence>MTKLNVTQSDIENFKTTGALAEGTTDGYLLIEVRPQYQNRGALKEYYIVEHLPSHVLFELTVTTTFKNRMDMLGAFHSATVKPLAAHQKAKVKRSKSAKPALNPITELWREELKTLKTLKGVL</sequence>
<evidence type="ECO:0000313" key="2">
    <source>
        <dbReference type="Proteomes" id="UP000532866"/>
    </source>
</evidence>
<name>A0A7X0TPU1_9LIST</name>
<comment type="caution">
    <text evidence="1">The sequence shown here is derived from an EMBL/GenBank/DDBJ whole genome shotgun (WGS) entry which is preliminary data.</text>
</comment>
<protein>
    <submittedName>
        <fullName evidence="1">Uncharacterized protein</fullName>
    </submittedName>
</protein>
<proteinExistence type="predicted"/>